<evidence type="ECO:0000313" key="6">
    <source>
        <dbReference type="Proteomes" id="UP000828390"/>
    </source>
</evidence>
<dbReference type="GO" id="GO:0000076">
    <property type="term" value="P:DNA replication checkpoint signaling"/>
    <property type="evidence" value="ECO:0007669"/>
    <property type="project" value="TreeGrafter"/>
</dbReference>
<name>A0A9D3YKK4_DREPO</name>
<comment type="caution">
    <text evidence="5">The sequence shown here is derived from an EMBL/GenBank/DDBJ whole genome shotgun (WGS) entry which is preliminary data.</text>
</comment>
<sequence length="67" mass="7831">MYHCLSSESVKDLIRFLKREDDTCDIRRQLGHAQIVQNDLIPILVNYTGDNTLWETVVRYEGFNPSC</sequence>
<evidence type="ECO:0000256" key="1">
    <source>
        <dbReference type="ARBA" id="ARBA00004123"/>
    </source>
</evidence>
<keyword evidence="6" id="KW-1185">Reference proteome</keyword>
<comment type="subcellular location">
    <subcellularLocation>
        <location evidence="1">Nucleus</location>
    </subcellularLocation>
</comment>
<evidence type="ECO:0000313" key="5">
    <source>
        <dbReference type="EMBL" id="KAH3702479.1"/>
    </source>
</evidence>
<dbReference type="InterPro" id="IPR044998">
    <property type="entry name" value="Timeless"/>
</dbReference>
<reference evidence="5" key="1">
    <citation type="journal article" date="2019" name="bioRxiv">
        <title>The Genome of the Zebra Mussel, Dreissena polymorpha: A Resource for Invasive Species Research.</title>
        <authorList>
            <person name="McCartney M.A."/>
            <person name="Auch B."/>
            <person name="Kono T."/>
            <person name="Mallez S."/>
            <person name="Zhang Y."/>
            <person name="Obille A."/>
            <person name="Becker A."/>
            <person name="Abrahante J.E."/>
            <person name="Garbe J."/>
            <person name="Badalamenti J.P."/>
            <person name="Herman A."/>
            <person name="Mangelson H."/>
            <person name="Liachko I."/>
            <person name="Sullivan S."/>
            <person name="Sone E.D."/>
            <person name="Koren S."/>
            <person name="Silverstein K.A.T."/>
            <person name="Beckman K.B."/>
            <person name="Gohl D.M."/>
        </authorList>
    </citation>
    <scope>NUCLEOTIDE SEQUENCE</scope>
    <source>
        <strain evidence="5">Duluth1</strain>
        <tissue evidence="5">Whole animal</tissue>
    </source>
</reference>
<dbReference type="GO" id="GO:0031298">
    <property type="term" value="C:replication fork protection complex"/>
    <property type="evidence" value="ECO:0007669"/>
    <property type="project" value="TreeGrafter"/>
</dbReference>
<proteinExistence type="predicted"/>
<dbReference type="InterPro" id="IPR006906">
    <property type="entry name" value="Timeless_N"/>
</dbReference>
<keyword evidence="3" id="KW-0131">Cell cycle</keyword>
<evidence type="ECO:0000259" key="4">
    <source>
        <dbReference type="Pfam" id="PF04821"/>
    </source>
</evidence>
<dbReference type="GO" id="GO:0043111">
    <property type="term" value="P:replication fork arrest"/>
    <property type="evidence" value="ECO:0007669"/>
    <property type="project" value="TreeGrafter"/>
</dbReference>
<dbReference type="PANTHER" id="PTHR22940:SF4">
    <property type="entry name" value="PROTEIN TIMELESS HOMOLOG"/>
    <property type="match status" value="1"/>
</dbReference>
<evidence type="ECO:0000256" key="2">
    <source>
        <dbReference type="ARBA" id="ARBA00023242"/>
    </source>
</evidence>
<dbReference type="PANTHER" id="PTHR22940">
    <property type="entry name" value="TIMEOUT/TIMELESS-2"/>
    <property type="match status" value="1"/>
</dbReference>
<evidence type="ECO:0000256" key="3">
    <source>
        <dbReference type="ARBA" id="ARBA00023306"/>
    </source>
</evidence>
<accession>A0A9D3YKK4</accession>
<dbReference type="AlphaFoldDB" id="A0A9D3YKK4"/>
<gene>
    <name evidence="5" type="ORF">DPMN_077502</name>
</gene>
<dbReference type="Pfam" id="PF04821">
    <property type="entry name" value="TIMELESS"/>
    <property type="match status" value="1"/>
</dbReference>
<keyword evidence="2" id="KW-0539">Nucleus</keyword>
<dbReference type="Proteomes" id="UP000828390">
    <property type="component" value="Unassembled WGS sequence"/>
</dbReference>
<dbReference type="GO" id="GO:0006281">
    <property type="term" value="P:DNA repair"/>
    <property type="evidence" value="ECO:0007669"/>
    <property type="project" value="TreeGrafter"/>
</dbReference>
<organism evidence="5 6">
    <name type="scientific">Dreissena polymorpha</name>
    <name type="common">Zebra mussel</name>
    <name type="synonym">Mytilus polymorpha</name>
    <dbReference type="NCBI Taxonomy" id="45954"/>
    <lineage>
        <taxon>Eukaryota</taxon>
        <taxon>Metazoa</taxon>
        <taxon>Spiralia</taxon>
        <taxon>Lophotrochozoa</taxon>
        <taxon>Mollusca</taxon>
        <taxon>Bivalvia</taxon>
        <taxon>Autobranchia</taxon>
        <taxon>Heteroconchia</taxon>
        <taxon>Euheterodonta</taxon>
        <taxon>Imparidentia</taxon>
        <taxon>Neoheterodontei</taxon>
        <taxon>Myida</taxon>
        <taxon>Dreissenoidea</taxon>
        <taxon>Dreissenidae</taxon>
        <taxon>Dreissena</taxon>
    </lineage>
</organism>
<feature type="domain" description="Timeless N-terminal" evidence="4">
    <location>
        <begin position="8"/>
        <end position="53"/>
    </location>
</feature>
<dbReference type="EMBL" id="JAIWYP010000015">
    <property type="protein sequence ID" value="KAH3702479.1"/>
    <property type="molecule type" value="Genomic_DNA"/>
</dbReference>
<reference evidence="5" key="2">
    <citation type="submission" date="2020-11" db="EMBL/GenBank/DDBJ databases">
        <authorList>
            <person name="McCartney M.A."/>
            <person name="Auch B."/>
            <person name="Kono T."/>
            <person name="Mallez S."/>
            <person name="Becker A."/>
            <person name="Gohl D.M."/>
            <person name="Silverstein K.A.T."/>
            <person name="Koren S."/>
            <person name="Bechman K.B."/>
            <person name="Herman A."/>
            <person name="Abrahante J.E."/>
            <person name="Garbe J."/>
        </authorList>
    </citation>
    <scope>NUCLEOTIDE SEQUENCE</scope>
    <source>
        <strain evidence="5">Duluth1</strain>
        <tissue evidence="5">Whole animal</tissue>
    </source>
</reference>
<protein>
    <recommendedName>
        <fullName evidence="4">Timeless N-terminal domain-containing protein</fullName>
    </recommendedName>
</protein>
<dbReference type="GO" id="GO:0003677">
    <property type="term" value="F:DNA binding"/>
    <property type="evidence" value="ECO:0007669"/>
    <property type="project" value="TreeGrafter"/>
</dbReference>